<keyword evidence="4" id="KW-1185">Reference proteome</keyword>
<reference evidence="3 4" key="1">
    <citation type="journal article" date="2012" name="Eukaryot. Cell">
        <title>Draft genome sequence of Wickerhamomyces ciferrii NRRL Y-1031 F-60-10.</title>
        <authorList>
            <person name="Schneider J."/>
            <person name="Andrea H."/>
            <person name="Blom J."/>
            <person name="Jaenicke S."/>
            <person name="Ruckert C."/>
            <person name="Schorsch C."/>
            <person name="Szczepanowski R."/>
            <person name="Farwick M."/>
            <person name="Goesmann A."/>
            <person name="Puhler A."/>
            <person name="Schaffer S."/>
            <person name="Tauch A."/>
            <person name="Kohler T."/>
            <person name="Brinkrolf K."/>
        </authorList>
    </citation>
    <scope>NUCLEOTIDE SEQUENCE [LARGE SCALE GENOMIC DNA]</scope>
    <source>
        <strain evidence="4">ATCC 14091 / BCRC 22168 / CBS 111 / JCM 3599 / NBRC 0793 / NRRL Y-1031 F-60-10</strain>
    </source>
</reference>
<feature type="region of interest" description="Disordered" evidence="1">
    <location>
        <begin position="26"/>
        <end position="45"/>
    </location>
</feature>
<feature type="domain" description="SEC7" evidence="2">
    <location>
        <begin position="363"/>
        <end position="475"/>
    </location>
</feature>
<dbReference type="InterPro" id="IPR000904">
    <property type="entry name" value="Sec7_dom"/>
</dbReference>
<feature type="compositionally biased region" description="Basic and acidic residues" evidence="1">
    <location>
        <begin position="212"/>
        <end position="237"/>
    </location>
</feature>
<dbReference type="InterPro" id="IPR035999">
    <property type="entry name" value="Sec7_dom_sf"/>
</dbReference>
<evidence type="ECO:0000313" key="3">
    <source>
        <dbReference type="EMBL" id="CCH46016.1"/>
    </source>
</evidence>
<dbReference type="Gene3D" id="1.10.1000.11">
    <property type="entry name" value="Arf Nucleotide-binding Site Opener,domain 2"/>
    <property type="match status" value="1"/>
</dbReference>
<dbReference type="Proteomes" id="UP000009328">
    <property type="component" value="Unassembled WGS sequence"/>
</dbReference>
<dbReference type="Pfam" id="PF01369">
    <property type="entry name" value="Sec7"/>
    <property type="match status" value="1"/>
</dbReference>
<dbReference type="GO" id="GO:0032012">
    <property type="term" value="P:regulation of ARF protein signal transduction"/>
    <property type="evidence" value="ECO:0007669"/>
    <property type="project" value="InterPro"/>
</dbReference>
<feature type="compositionally biased region" description="Low complexity" evidence="1">
    <location>
        <begin position="113"/>
        <end position="132"/>
    </location>
</feature>
<evidence type="ECO:0000256" key="1">
    <source>
        <dbReference type="SAM" id="MobiDB-lite"/>
    </source>
</evidence>
<evidence type="ECO:0000259" key="2">
    <source>
        <dbReference type="PROSITE" id="PS50190"/>
    </source>
</evidence>
<dbReference type="AlphaFoldDB" id="K0KS77"/>
<dbReference type="STRING" id="1206466.K0KS77"/>
<dbReference type="CDD" id="cd00171">
    <property type="entry name" value="Sec7"/>
    <property type="match status" value="1"/>
</dbReference>
<dbReference type="InterPro" id="IPR023394">
    <property type="entry name" value="Sec7_C_sf"/>
</dbReference>
<feature type="compositionally biased region" description="Polar residues" evidence="1">
    <location>
        <begin position="27"/>
        <end position="45"/>
    </location>
</feature>
<gene>
    <name evidence="3" type="ORF">BN7_5603</name>
</gene>
<comment type="caution">
    <text evidence="3">The sequence shown here is derived from an EMBL/GenBank/DDBJ whole genome shotgun (WGS) entry which is preliminary data.</text>
</comment>
<evidence type="ECO:0000313" key="4">
    <source>
        <dbReference type="Proteomes" id="UP000009328"/>
    </source>
</evidence>
<dbReference type="FunCoup" id="K0KS77">
    <property type="interactions" value="24"/>
</dbReference>
<accession>K0KS77</accession>
<dbReference type="SUPFAM" id="SSF48425">
    <property type="entry name" value="Sec7 domain"/>
    <property type="match status" value="1"/>
</dbReference>
<feature type="region of interest" description="Disordered" evidence="1">
    <location>
        <begin position="283"/>
        <end position="321"/>
    </location>
</feature>
<dbReference type="GO" id="GO:0005085">
    <property type="term" value="F:guanyl-nucleotide exchange factor activity"/>
    <property type="evidence" value="ECO:0007669"/>
    <property type="project" value="InterPro"/>
</dbReference>
<dbReference type="EMBL" id="CAIF01000222">
    <property type="protein sequence ID" value="CCH46016.1"/>
    <property type="molecule type" value="Genomic_DNA"/>
</dbReference>
<protein>
    <submittedName>
        <fullName evidence="3">ARF guanine-nucleotide exchange factor 1</fullName>
    </submittedName>
</protein>
<organism evidence="3 4">
    <name type="scientific">Wickerhamomyces ciferrii (strain ATCC 14091 / BCRC 22168 / CBS 111 / JCM 3599 / NBRC 0793 / NRRL Y-1031 F-60-10)</name>
    <name type="common">Yeast</name>
    <name type="synonym">Pichia ciferrii</name>
    <dbReference type="NCBI Taxonomy" id="1206466"/>
    <lineage>
        <taxon>Eukaryota</taxon>
        <taxon>Fungi</taxon>
        <taxon>Dikarya</taxon>
        <taxon>Ascomycota</taxon>
        <taxon>Saccharomycotina</taxon>
        <taxon>Saccharomycetes</taxon>
        <taxon>Phaffomycetales</taxon>
        <taxon>Wickerhamomycetaceae</taxon>
        <taxon>Wickerhamomyces</taxon>
    </lineage>
</organism>
<dbReference type="InParanoid" id="K0KS77"/>
<name>K0KS77_WICCF</name>
<dbReference type="eggNOG" id="KOG0929">
    <property type="taxonomic scope" value="Eukaryota"/>
</dbReference>
<feature type="region of interest" description="Disordered" evidence="1">
    <location>
        <begin position="109"/>
        <end position="174"/>
    </location>
</feature>
<feature type="compositionally biased region" description="Low complexity" evidence="1">
    <location>
        <begin position="289"/>
        <end position="310"/>
    </location>
</feature>
<dbReference type="SMART" id="SM00222">
    <property type="entry name" value="Sec7"/>
    <property type="match status" value="1"/>
</dbReference>
<dbReference type="PANTHER" id="PTHR10663:SF405">
    <property type="entry name" value="ARF GUANINE NUCLEOTIDE EXCHANGE FACTOR SYT1"/>
    <property type="match status" value="1"/>
</dbReference>
<dbReference type="HOGENOM" id="CLU_313791_0_0_1"/>
<dbReference type="PROSITE" id="PS50190">
    <property type="entry name" value="SEC7"/>
    <property type="match status" value="1"/>
</dbReference>
<proteinExistence type="predicted"/>
<dbReference type="PANTHER" id="PTHR10663">
    <property type="entry name" value="GUANYL-NUCLEOTIDE EXCHANGE FACTOR"/>
    <property type="match status" value="1"/>
</dbReference>
<feature type="region of interest" description="Disordered" evidence="1">
    <location>
        <begin position="189"/>
        <end position="243"/>
    </location>
</feature>
<feature type="compositionally biased region" description="Polar residues" evidence="1">
    <location>
        <begin position="191"/>
        <end position="211"/>
    </location>
</feature>
<sequence>MSDREQVPLHGANNSGLNRLRLRLEKSTPSLTRKVSSNLQEQPRKTSIFTLPSSMNLHRRQRSVDELITGANQLNISKPRSRSVSPKKVKSNYKYNFNNTNSINEAPQITNVSNFSSPSKSLLSDSSDGFSPLIEPQNSSNSIPKIDITEPQSPPPLTTHVIKEPSPTKPINSTTFGRFRRKTLSMFFDQGPSNMTRLTPISPTDQPFESQSIERPKLSKSHSENDRDKSNEKDVKEAATTLRLQQDLTRKRSKTMGSVENDLYHKRNGSIVKTIGSMMMLRPKPQNYDSSASISQTSLSIDSDPLNVSAPPSPPPMQDDEDPKHYIRALKDEGFDFEITSILSGSDAPKLKECLNCFMEERFDFHEVPLDIALRMFLMFCELPPEAQQIDRVLESFSVRYYQCNVSLWDNSDQVYFITFSLVMLHTDYYNTNNKKKMTREDFVRNTRVDGNVSTSNSFLTKEILEYFYDNTIYTKFVKKYQLAPQHSPQNLYTLPRRLFSSSSSHNLENLNQNSVALSSPNLRSQSFSSTTSQIFSSAPVIDPYQMILSNQIEILKLDVNSINFQNPFKQDSQEEVNYDDLDAENITNVREELLSNKGLYIRYNKDCNWLTSKTEIKFKSDEEVEYGKRVLLKVIKVSEIYRQETVTNSKFFTIGSTSRVIWRKYFGLLTTCGFFLFDTLNFLSVPERQKIFSGDYGDEPFIVDILLDFILRYTEKYSLNGLFASPLNSIEDFTFDIYSTNKKETFSTSSFEGLSSWISSINYIAALDSCFIDKIVSNNHEVSPLRTITMEEKILKLDNNKNASLVKVHNHLKIIQHIKTLAPFSHKTRENLIHHFKSLSIKIDWLWYEIERNLVYTEILRRELSVDDTYSMRTEEESLLEDSFINDEYYRSRKKQINQGYSTRAPLTLVNDSSYNLDEDYDSEDDFVDARG</sequence>